<evidence type="ECO:0000313" key="2">
    <source>
        <dbReference type="EMBL" id="KAK2569906.1"/>
    </source>
</evidence>
<dbReference type="EMBL" id="JARQWQ010000009">
    <property type="protein sequence ID" value="KAK2569906.1"/>
    <property type="molecule type" value="Genomic_DNA"/>
</dbReference>
<name>A0AAD9QYQ4_ACRCE</name>
<feature type="region of interest" description="Disordered" evidence="1">
    <location>
        <begin position="1"/>
        <end position="21"/>
    </location>
</feature>
<feature type="compositionally biased region" description="Basic and acidic residues" evidence="1">
    <location>
        <begin position="1"/>
        <end position="20"/>
    </location>
</feature>
<evidence type="ECO:0000256" key="1">
    <source>
        <dbReference type="SAM" id="MobiDB-lite"/>
    </source>
</evidence>
<accession>A0AAD9QYQ4</accession>
<evidence type="ECO:0000313" key="3">
    <source>
        <dbReference type="Proteomes" id="UP001249851"/>
    </source>
</evidence>
<organism evidence="2 3">
    <name type="scientific">Acropora cervicornis</name>
    <name type="common">Staghorn coral</name>
    <dbReference type="NCBI Taxonomy" id="6130"/>
    <lineage>
        <taxon>Eukaryota</taxon>
        <taxon>Metazoa</taxon>
        <taxon>Cnidaria</taxon>
        <taxon>Anthozoa</taxon>
        <taxon>Hexacorallia</taxon>
        <taxon>Scleractinia</taxon>
        <taxon>Astrocoeniina</taxon>
        <taxon>Acroporidae</taxon>
        <taxon>Acropora</taxon>
    </lineage>
</organism>
<dbReference type="Proteomes" id="UP001249851">
    <property type="component" value="Unassembled WGS sequence"/>
</dbReference>
<gene>
    <name evidence="2" type="ORF">P5673_005764</name>
</gene>
<reference evidence="2" key="1">
    <citation type="journal article" date="2023" name="G3 (Bethesda)">
        <title>Whole genome assembly and annotation of the endangered Caribbean coral Acropora cervicornis.</title>
        <authorList>
            <person name="Selwyn J.D."/>
            <person name="Vollmer S.V."/>
        </authorList>
    </citation>
    <scope>NUCLEOTIDE SEQUENCE</scope>
    <source>
        <strain evidence="2">K2</strain>
    </source>
</reference>
<sequence>MAKLFHDRKIKAAEKRKLDPPSESTIPAFYGLPKIHKPESIPLRPIVELKSKERLLRIVDQMKMGRQWRLKMLTGK</sequence>
<protein>
    <submittedName>
        <fullName evidence="2">Uncharacterized protein</fullName>
    </submittedName>
</protein>
<dbReference type="AlphaFoldDB" id="A0AAD9QYQ4"/>
<keyword evidence="3" id="KW-1185">Reference proteome</keyword>
<proteinExistence type="predicted"/>
<comment type="caution">
    <text evidence="2">The sequence shown here is derived from an EMBL/GenBank/DDBJ whole genome shotgun (WGS) entry which is preliminary data.</text>
</comment>
<reference evidence="2" key="2">
    <citation type="journal article" date="2023" name="Science">
        <title>Genomic signatures of disease resistance in endangered staghorn corals.</title>
        <authorList>
            <person name="Vollmer S.V."/>
            <person name="Selwyn J.D."/>
            <person name="Despard B.A."/>
            <person name="Roesel C.L."/>
        </authorList>
    </citation>
    <scope>NUCLEOTIDE SEQUENCE</scope>
    <source>
        <strain evidence="2">K2</strain>
    </source>
</reference>